<dbReference type="PANTHER" id="PTHR21516">
    <property type="entry name" value="AAA_LID_7 DOMAIN-CONTAINING PROTEIN-RELATED-RELATED"/>
    <property type="match status" value="1"/>
</dbReference>
<dbReference type="Proteomes" id="UP000008068">
    <property type="component" value="Unassembled WGS sequence"/>
</dbReference>
<organism evidence="3">
    <name type="scientific">Caenorhabditis brenneri</name>
    <name type="common">Nematode worm</name>
    <dbReference type="NCBI Taxonomy" id="135651"/>
    <lineage>
        <taxon>Eukaryota</taxon>
        <taxon>Metazoa</taxon>
        <taxon>Ecdysozoa</taxon>
        <taxon>Nematoda</taxon>
        <taxon>Chromadorea</taxon>
        <taxon>Rhabditida</taxon>
        <taxon>Rhabditina</taxon>
        <taxon>Rhabditomorpha</taxon>
        <taxon>Rhabditoidea</taxon>
        <taxon>Rhabditidae</taxon>
        <taxon>Peloderinae</taxon>
        <taxon>Caenorhabditis</taxon>
    </lineage>
</organism>
<dbReference type="STRING" id="135651.G0NW35"/>
<proteinExistence type="predicted"/>
<dbReference type="EMBL" id="GL379960">
    <property type="protein sequence ID" value="EGT38583.1"/>
    <property type="molecule type" value="Genomic_DNA"/>
</dbReference>
<evidence type="ECO:0000256" key="1">
    <source>
        <dbReference type="SAM" id="MobiDB-lite"/>
    </source>
</evidence>
<gene>
    <name evidence="2" type="ORF">CAEBREN_04956</name>
</gene>
<dbReference type="InParanoid" id="G0NW35"/>
<accession>G0NW35</accession>
<evidence type="ECO:0000313" key="2">
    <source>
        <dbReference type="EMBL" id="EGT38583.1"/>
    </source>
</evidence>
<reference evidence="3" key="1">
    <citation type="submission" date="2011-07" db="EMBL/GenBank/DDBJ databases">
        <authorList>
            <consortium name="Caenorhabditis brenneri Sequencing and Analysis Consortium"/>
            <person name="Wilson R.K."/>
        </authorList>
    </citation>
    <scope>NUCLEOTIDE SEQUENCE [LARGE SCALE GENOMIC DNA]</scope>
    <source>
        <strain evidence="3">PB2801</strain>
    </source>
</reference>
<dbReference type="HOGENOM" id="CLU_676596_0_0_1"/>
<dbReference type="InterPro" id="IPR004987">
    <property type="entry name" value="DUF272"/>
</dbReference>
<sequence>MEAPQENILFAARRYLNAENLPTLILVNVKTGQRFPIAEEVLKNDQDCKLGEYISYVNSKLTKKNYLPSTVEGDVAYVDNIQSKLVKVEGTLLFQNDFFADSLCVQPLPPGDYVIRVSLRLQEHKLPSGVSIHFDASNVRTKQENFQTRSLFSPISPPRSPIPNPPVTPGSSTLPQKGPIVKGTGFPAHPKSVPKPNNNKEKVFGAGFSAKEAPKQEKKVKVGDGFAPPEKKKDQVIVGAGFEQVTQKKQKLRAVVLSITENPKTNQNTHFLWILEKQAEGRFVSKERKLLPGHFFSGTYVENKPGKWNCEQYENQIEKPAGIDGGMDADNKIWFVVTINNFQPAGANRKMGSAKAKFFGEVLEGELPSTKLSAERNMKKVKIQRKGIAQGDYVWMVVELL</sequence>
<dbReference type="eggNOG" id="ENOG502TGAM">
    <property type="taxonomic scope" value="Eukaryota"/>
</dbReference>
<dbReference type="OMA" id="NTHYLWI"/>
<protein>
    <submittedName>
        <fullName evidence="2">Uncharacterized protein</fullName>
    </submittedName>
</protein>
<keyword evidence="3" id="KW-1185">Reference proteome</keyword>
<feature type="compositionally biased region" description="Pro residues" evidence="1">
    <location>
        <begin position="155"/>
        <end position="168"/>
    </location>
</feature>
<feature type="region of interest" description="Disordered" evidence="1">
    <location>
        <begin position="151"/>
        <end position="172"/>
    </location>
</feature>
<name>G0NW35_CAEBE</name>
<evidence type="ECO:0000313" key="3">
    <source>
        <dbReference type="Proteomes" id="UP000008068"/>
    </source>
</evidence>
<dbReference type="OrthoDB" id="5802586at2759"/>
<dbReference type="Pfam" id="PF03312">
    <property type="entry name" value="DUF272"/>
    <property type="match status" value="1"/>
</dbReference>
<dbReference type="AlphaFoldDB" id="G0NW35"/>
<dbReference type="PANTHER" id="PTHR21516:SF8">
    <property type="entry name" value="FHA DOMAIN-CONTAINING PROTEIN-RELATED"/>
    <property type="match status" value="1"/>
</dbReference>